<dbReference type="InterPro" id="IPR021268">
    <property type="entry name" value="DUF2845"/>
</dbReference>
<accession>A0A853ID20</accession>
<dbReference type="Pfam" id="PF11006">
    <property type="entry name" value="DUF2845"/>
    <property type="match status" value="1"/>
</dbReference>
<dbReference type="RefSeq" id="WP_180569440.1">
    <property type="nucleotide sequence ID" value="NZ_JACCKB010000025.1"/>
</dbReference>
<keyword evidence="2" id="KW-1185">Reference proteome</keyword>
<organism evidence="1 2">
    <name type="scientific">Spartinivicinus marinus</name>
    <dbReference type="NCBI Taxonomy" id="2994442"/>
    <lineage>
        <taxon>Bacteria</taxon>
        <taxon>Pseudomonadati</taxon>
        <taxon>Pseudomonadota</taxon>
        <taxon>Gammaproteobacteria</taxon>
        <taxon>Oceanospirillales</taxon>
        <taxon>Zooshikellaceae</taxon>
        <taxon>Spartinivicinus</taxon>
    </lineage>
</organism>
<reference evidence="1 2" key="1">
    <citation type="submission" date="2020-07" db="EMBL/GenBank/DDBJ databases">
        <title>Endozoicomonas sp. nov., isolated from sediment.</title>
        <authorList>
            <person name="Gu T."/>
        </authorList>
    </citation>
    <scope>NUCLEOTIDE SEQUENCE [LARGE SCALE GENOMIC DNA]</scope>
    <source>
        <strain evidence="1 2">SM1973</strain>
    </source>
</reference>
<dbReference type="AlphaFoldDB" id="A0A853ID20"/>
<protein>
    <submittedName>
        <fullName evidence="1">DUF2845 domain-containing protein</fullName>
    </submittedName>
</protein>
<name>A0A853ID20_9GAMM</name>
<proteinExistence type="predicted"/>
<dbReference type="EMBL" id="JACCKB010000025">
    <property type="protein sequence ID" value="NYZ67417.1"/>
    <property type="molecule type" value="Genomic_DNA"/>
</dbReference>
<evidence type="ECO:0000313" key="2">
    <source>
        <dbReference type="Proteomes" id="UP000569732"/>
    </source>
</evidence>
<dbReference type="Proteomes" id="UP000569732">
    <property type="component" value="Unassembled WGS sequence"/>
</dbReference>
<evidence type="ECO:0000313" key="1">
    <source>
        <dbReference type="EMBL" id="NYZ67417.1"/>
    </source>
</evidence>
<gene>
    <name evidence="1" type="ORF">H0A36_15475</name>
</gene>
<comment type="caution">
    <text evidence="1">The sequence shown here is derived from an EMBL/GenBank/DDBJ whole genome shotgun (WGS) entry which is preliminary data.</text>
</comment>
<sequence>MKLNNLLILIILSFIYANSYAVGMRCDGKPITSGYTKAKVVLLCGHPILKETFHQETTDINKASF</sequence>